<sequence length="580" mass="62757">VDGVPEDTYTYDTFITTEEGVWTGVNDLGWTFQGDFLLAIGVSTSVGVAIDASNSPSMHSWMFLDSWGTWYNASMEFGLSDGEFGIRAGGVTSVGENIDDITFNVYKSDINGYYWLVSGDQTDTEYMDYDVYNETEYCYTVTSVLDDTEGAAGYPACATTGLLTSTISMENVLGLPGDTVAVGVSIDMGDGYSINSYEMSFGDWSDFDIEFLGIDTSGTLTGQLGWLVSVNDHDTSVTVASAGDAAMTGEGILLRLRFAIGLDAEPDEITIFPYDVLLNEDDDIGIMYSDGSIVIPECAGNYVTIYCDGGEWQSEVSWSLLNSDGDEVAAGGAPYYESDFCLPSDIYFLHMYDSYGDGWQGNIWGVYDNVSESEVVSLTLENGEEGLEIFVLGDAEHFLGCMDPDAINYNADATLDDGSCIYNGDLCSAAIEAVEGDAGNLADGDDEWFSYTATMNGYITVTTCHADQPEDTDVYIYSGCPDDNGYIIDSNDDFNCEGNAYASQVTIPVESGQTYFILWDDTWTPGPFTWYLYEVLLQDGPENLIAAGGIGSVSLEWDPASPFSSFRDDPSIPLAGSFGS</sequence>
<evidence type="ECO:0000313" key="1">
    <source>
        <dbReference type="EMBL" id="SVB43516.1"/>
    </source>
</evidence>
<protein>
    <recommendedName>
        <fullName evidence="2">Cohesin domain-containing protein</fullName>
    </recommendedName>
</protein>
<evidence type="ECO:0008006" key="2">
    <source>
        <dbReference type="Google" id="ProtNLM"/>
    </source>
</evidence>
<dbReference type="Gene3D" id="2.60.40.680">
    <property type="match status" value="1"/>
</dbReference>
<feature type="non-terminal residue" evidence="1">
    <location>
        <position position="1"/>
    </location>
</feature>
<feature type="non-terminal residue" evidence="1">
    <location>
        <position position="580"/>
    </location>
</feature>
<organism evidence="1">
    <name type="scientific">marine metagenome</name>
    <dbReference type="NCBI Taxonomy" id="408172"/>
    <lineage>
        <taxon>unclassified sequences</taxon>
        <taxon>metagenomes</taxon>
        <taxon>ecological metagenomes</taxon>
    </lineage>
</organism>
<accession>A0A382DYC0</accession>
<gene>
    <name evidence="1" type="ORF">METZ01_LOCUS196370</name>
</gene>
<dbReference type="EMBL" id="UINC01041775">
    <property type="protein sequence ID" value="SVB43516.1"/>
    <property type="molecule type" value="Genomic_DNA"/>
</dbReference>
<proteinExistence type="predicted"/>
<reference evidence="1" key="1">
    <citation type="submission" date="2018-05" db="EMBL/GenBank/DDBJ databases">
        <authorList>
            <person name="Lanie J.A."/>
            <person name="Ng W.-L."/>
            <person name="Kazmierczak K.M."/>
            <person name="Andrzejewski T.M."/>
            <person name="Davidsen T.M."/>
            <person name="Wayne K.J."/>
            <person name="Tettelin H."/>
            <person name="Glass J.I."/>
            <person name="Rusch D."/>
            <person name="Podicherti R."/>
            <person name="Tsui H.-C.T."/>
            <person name="Winkler M.E."/>
        </authorList>
    </citation>
    <scope>NUCLEOTIDE SEQUENCE</scope>
</reference>
<dbReference type="AlphaFoldDB" id="A0A382DYC0"/>
<name>A0A382DYC0_9ZZZZ</name>